<dbReference type="Proteomes" id="UP000315971">
    <property type="component" value="Unassembled WGS sequence"/>
</dbReference>
<dbReference type="PROSITE" id="PS51935">
    <property type="entry name" value="NLPC_P60"/>
    <property type="match status" value="1"/>
</dbReference>
<evidence type="ECO:0000313" key="8">
    <source>
        <dbReference type="Proteomes" id="UP000315971"/>
    </source>
</evidence>
<name>A0A521DA34_9SPHI</name>
<keyword evidence="3" id="KW-0732">Signal</keyword>
<evidence type="ECO:0000256" key="3">
    <source>
        <dbReference type="ARBA" id="ARBA00022729"/>
    </source>
</evidence>
<dbReference type="PANTHER" id="PTHR47360">
    <property type="entry name" value="MUREIN DD-ENDOPEPTIDASE MEPS/MUREIN LD-CARBOXYPEPTIDASE"/>
    <property type="match status" value="1"/>
</dbReference>
<dbReference type="InterPro" id="IPR000064">
    <property type="entry name" value="NLP_P60_dom"/>
</dbReference>
<dbReference type="PROSITE" id="PS51257">
    <property type="entry name" value="PROKAR_LIPOPROTEIN"/>
    <property type="match status" value="1"/>
</dbReference>
<keyword evidence="7" id="KW-0449">Lipoprotein</keyword>
<keyword evidence="5" id="KW-0788">Thiol protease</keyword>
<dbReference type="InterPro" id="IPR038765">
    <property type="entry name" value="Papain-like_cys_pep_sf"/>
</dbReference>
<reference evidence="7 8" key="1">
    <citation type="submission" date="2017-05" db="EMBL/GenBank/DDBJ databases">
        <authorList>
            <person name="Varghese N."/>
            <person name="Submissions S."/>
        </authorList>
    </citation>
    <scope>NUCLEOTIDE SEQUENCE [LARGE SCALE GENOMIC DNA]</scope>
    <source>
        <strain evidence="7 8">DSM 21342</strain>
    </source>
</reference>
<dbReference type="GO" id="GO:0008234">
    <property type="term" value="F:cysteine-type peptidase activity"/>
    <property type="evidence" value="ECO:0007669"/>
    <property type="project" value="UniProtKB-KW"/>
</dbReference>
<evidence type="ECO:0000256" key="2">
    <source>
        <dbReference type="ARBA" id="ARBA00022670"/>
    </source>
</evidence>
<dbReference type="Pfam" id="PF00877">
    <property type="entry name" value="NLPC_P60"/>
    <property type="match status" value="1"/>
</dbReference>
<dbReference type="Gene3D" id="3.90.1720.10">
    <property type="entry name" value="endopeptidase domain like (from Nostoc punctiforme)"/>
    <property type="match status" value="1"/>
</dbReference>
<dbReference type="GO" id="GO:0006508">
    <property type="term" value="P:proteolysis"/>
    <property type="evidence" value="ECO:0007669"/>
    <property type="project" value="UniProtKB-KW"/>
</dbReference>
<evidence type="ECO:0000259" key="6">
    <source>
        <dbReference type="PROSITE" id="PS51935"/>
    </source>
</evidence>
<gene>
    <name evidence="7" type="ORF">SAMN06265350_106114</name>
</gene>
<evidence type="ECO:0000256" key="4">
    <source>
        <dbReference type="ARBA" id="ARBA00022801"/>
    </source>
</evidence>
<dbReference type="InterPro" id="IPR052062">
    <property type="entry name" value="Murein_DD/LD_carboxypeptidase"/>
</dbReference>
<protein>
    <submittedName>
        <fullName evidence="7">Lipoprotein Spr</fullName>
    </submittedName>
</protein>
<sequence length="195" mass="22328">MRLMPEKIKTGHKLILLFTISSFLISCKAKKNLSSDSFSRAEMPAKMYGKLTLKDKYLLAYYAQEMSIDEQEIGTNVQLYRFIDDWFGVPYRIGGLTKQGIDCSGFTQLLYKNVYDFALPRTTSEQKKIVSQKAFTDLKEGDIVFMNYDGKLNSHVGIYLKKGRFVHAASSKGVMISNLYDAWYKSHYSFGGEVR</sequence>
<dbReference type="EMBL" id="FXSZ01000006">
    <property type="protein sequence ID" value="SMO68528.1"/>
    <property type="molecule type" value="Genomic_DNA"/>
</dbReference>
<dbReference type="SUPFAM" id="SSF54001">
    <property type="entry name" value="Cysteine proteinases"/>
    <property type="match status" value="1"/>
</dbReference>
<dbReference type="AlphaFoldDB" id="A0A521DA34"/>
<dbReference type="PANTHER" id="PTHR47360:SF1">
    <property type="entry name" value="ENDOPEPTIDASE NLPC-RELATED"/>
    <property type="match status" value="1"/>
</dbReference>
<dbReference type="OrthoDB" id="9807055at2"/>
<keyword evidence="4" id="KW-0378">Hydrolase</keyword>
<evidence type="ECO:0000313" key="7">
    <source>
        <dbReference type="EMBL" id="SMO68528.1"/>
    </source>
</evidence>
<keyword evidence="2" id="KW-0645">Protease</keyword>
<accession>A0A521DA34</accession>
<proteinExistence type="inferred from homology"/>
<keyword evidence="8" id="KW-1185">Reference proteome</keyword>
<evidence type="ECO:0000256" key="1">
    <source>
        <dbReference type="ARBA" id="ARBA00007074"/>
    </source>
</evidence>
<evidence type="ECO:0000256" key="5">
    <source>
        <dbReference type="ARBA" id="ARBA00022807"/>
    </source>
</evidence>
<organism evidence="7 8">
    <name type="scientific">Solitalea koreensis</name>
    <dbReference type="NCBI Taxonomy" id="543615"/>
    <lineage>
        <taxon>Bacteria</taxon>
        <taxon>Pseudomonadati</taxon>
        <taxon>Bacteroidota</taxon>
        <taxon>Sphingobacteriia</taxon>
        <taxon>Sphingobacteriales</taxon>
        <taxon>Sphingobacteriaceae</taxon>
        <taxon>Solitalea</taxon>
    </lineage>
</organism>
<feature type="domain" description="NlpC/P60" evidence="6">
    <location>
        <begin position="73"/>
        <end position="195"/>
    </location>
</feature>
<comment type="similarity">
    <text evidence="1">Belongs to the peptidase C40 family.</text>
</comment>